<comment type="caution">
    <text evidence="3">The sequence shown here is derived from an EMBL/GenBank/DDBJ whole genome shotgun (WGS) entry which is preliminary data.</text>
</comment>
<evidence type="ECO:0000256" key="2">
    <source>
        <dbReference type="SAM" id="Phobius"/>
    </source>
</evidence>
<evidence type="ECO:0000256" key="1">
    <source>
        <dbReference type="SAM" id="MobiDB-lite"/>
    </source>
</evidence>
<keyword evidence="2" id="KW-1133">Transmembrane helix</keyword>
<dbReference type="Proteomes" id="UP000642748">
    <property type="component" value="Unassembled WGS sequence"/>
</dbReference>
<gene>
    <name evidence="3" type="ORF">Raf01_29840</name>
</gene>
<keyword evidence="2" id="KW-0472">Membrane</keyword>
<feature type="transmembrane region" description="Helical" evidence="2">
    <location>
        <begin position="103"/>
        <end position="131"/>
    </location>
</feature>
<name>A0A8J3QS12_9ACTN</name>
<keyword evidence="2" id="KW-0812">Transmembrane</keyword>
<dbReference type="AlphaFoldDB" id="A0A8J3QS12"/>
<reference evidence="3" key="1">
    <citation type="submission" date="2021-01" db="EMBL/GenBank/DDBJ databases">
        <title>Whole genome shotgun sequence of Rugosimonospora africana NBRC 104875.</title>
        <authorList>
            <person name="Komaki H."/>
            <person name="Tamura T."/>
        </authorList>
    </citation>
    <scope>NUCLEOTIDE SEQUENCE</scope>
    <source>
        <strain evidence="3">NBRC 104875</strain>
    </source>
</reference>
<feature type="transmembrane region" description="Helical" evidence="2">
    <location>
        <begin position="151"/>
        <end position="171"/>
    </location>
</feature>
<dbReference type="RefSeq" id="WP_203918433.1">
    <property type="nucleotide sequence ID" value="NZ_BONZ01000027.1"/>
</dbReference>
<dbReference type="EMBL" id="BONZ01000027">
    <property type="protein sequence ID" value="GIH14812.1"/>
    <property type="molecule type" value="Genomic_DNA"/>
</dbReference>
<evidence type="ECO:0000313" key="4">
    <source>
        <dbReference type="Proteomes" id="UP000642748"/>
    </source>
</evidence>
<accession>A0A8J3QS12</accession>
<keyword evidence="4" id="KW-1185">Reference proteome</keyword>
<evidence type="ECO:0008006" key="5">
    <source>
        <dbReference type="Google" id="ProtNLM"/>
    </source>
</evidence>
<protein>
    <recommendedName>
        <fullName evidence="5">DoxX family protein</fullName>
    </recommendedName>
</protein>
<proteinExistence type="predicted"/>
<sequence length="199" mass="21022">MTASTAPVDDSPAASRTSEPGVPTLRRLHGAAVVRVVFGIIWSIDATFKWLPGFIHGQTLGKELGAADDIHTPVIHQWISLWHSVGTAQPTAFAVGTAVIETLIAVCMILGLFSPVVFVGSAIFSFGIWSAAEGFHLPWTKSGITDLGPSVGYIAASLALYFAAAGATWSVDSWLRPRLGRLAWLTSVSPAQLERGAQG</sequence>
<organism evidence="3 4">
    <name type="scientific">Rugosimonospora africana</name>
    <dbReference type="NCBI Taxonomy" id="556532"/>
    <lineage>
        <taxon>Bacteria</taxon>
        <taxon>Bacillati</taxon>
        <taxon>Actinomycetota</taxon>
        <taxon>Actinomycetes</taxon>
        <taxon>Micromonosporales</taxon>
        <taxon>Micromonosporaceae</taxon>
        <taxon>Rugosimonospora</taxon>
    </lineage>
</organism>
<evidence type="ECO:0000313" key="3">
    <source>
        <dbReference type="EMBL" id="GIH14812.1"/>
    </source>
</evidence>
<feature type="region of interest" description="Disordered" evidence="1">
    <location>
        <begin position="1"/>
        <end position="21"/>
    </location>
</feature>